<sequence>MSFQELKKKEKGKEIVTSEENPTTSEVSMYFSEQGIAAILEANKKDNAEMKRLDCGGQATFMLALSKPLKTWWTG</sequence>
<gene>
    <name evidence="2" type="ORF">Bca52824_026763</name>
</gene>
<name>A0A8X7SK44_BRACI</name>
<organism evidence="2 3">
    <name type="scientific">Brassica carinata</name>
    <name type="common">Ethiopian mustard</name>
    <name type="synonym">Abyssinian cabbage</name>
    <dbReference type="NCBI Taxonomy" id="52824"/>
    <lineage>
        <taxon>Eukaryota</taxon>
        <taxon>Viridiplantae</taxon>
        <taxon>Streptophyta</taxon>
        <taxon>Embryophyta</taxon>
        <taxon>Tracheophyta</taxon>
        <taxon>Spermatophyta</taxon>
        <taxon>Magnoliopsida</taxon>
        <taxon>eudicotyledons</taxon>
        <taxon>Gunneridae</taxon>
        <taxon>Pentapetalae</taxon>
        <taxon>rosids</taxon>
        <taxon>malvids</taxon>
        <taxon>Brassicales</taxon>
        <taxon>Brassicaceae</taxon>
        <taxon>Brassiceae</taxon>
        <taxon>Brassica</taxon>
    </lineage>
</organism>
<proteinExistence type="predicted"/>
<reference evidence="2 3" key="1">
    <citation type="submission" date="2020-02" db="EMBL/GenBank/DDBJ databases">
        <authorList>
            <person name="Ma Q."/>
            <person name="Huang Y."/>
            <person name="Song X."/>
            <person name="Pei D."/>
        </authorList>
    </citation>
    <scope>NUCLEOTIDE SEQUENCE [LARGE SCALE GENOMIC DNA]</scope>
    <source>
        <strain evidence="2">Sxm20200214</strain>
        <tissue evidence="2">Leaf</tissue>
    </source>
</reference>
<comment type="caution">
    <text evidence="2">The sequence shown here is derived from an EMBL/GenBank/DDBJ whole genome shotgun (WGS) entry which is preliminary data.</text>
</comment>
<accession>A0A8X7SK44</accession>
<feature type="region of interest" description="Disordered" evidence="1">
    <location>
        <begin position="1"/>
        <end position="24"/>
    </location>
</feature>
<dbReference type="EMBL" id="JAAMPC010000006">
    <property type="protein sequence ID" value="KAG2307015.1"/>
    <property type="molecule type" value="Genomic_DNA"/>
</dbReference>
<feature type="compositionally biased region" description="Basic and acidic residues" evidence="1">
    <location>
        <begin position="1"/>
        <end position="16"/>
    </location>
</feature>
<dbReference type="Proteomes" id="UP000886595">
    <property type="component" value="Unassembled WGS sequence"/>
</dbReference>
<protein>
    <submittedName>
        <fullName evidence="2">Uncharacterized protein</fullName>
    </submittedName>
</protein>
<evidence type="ECO:0000313" key="3">
    <source>
        <dbReference type="Proteomes" id="UP000886595"/>
    </source>
</evidence>
<evidence type="ECO:0000313" key="2">
    <source>
        <dbReference type="EMBL" id="KAG2307015.1"/>
    </source>
</evidence>
<keyword evidence="3" id="KW-1185">Reference proteome</keyword>
<evidence type="ECO:0000256" key="1">
    <source>
        <dbReference type="SAM" id="MobiDB-lite"/>
    </source>
</evidence>
<dbReference type="OrthoDB" id="1751735at2759"/>
<dbReference type="AlphaFoldDB" id="A0A8X7SK44"/>